<proteinExistence type="predicted"/>
<comment type="caution">
    <text evidence="2">The sequence shown here is derived from an EMBL/GenBank/DDBJ whole genome shotgun (WGS) entry which is preliminary data.</text>
</comment>
<feature type="compositionally biased region" description="Basic and acidic residues" evidence="1">
    <location>
        <begin position="106"/>
        <end position="123"/>
    </location>
</feature>
<organism evidence="2">
    <name type="scientific">marine sediment metagenome</name>
    <dbReference type="NCBI Taxonomy" id="412755"/>
    <lineage>
        <taxon>unclassified sequences</taxon>
        <taxon>metagenomes</taxon>
        <taxon>ecological metagenomes</taxon>
    </lineage>
</organism>
<evidence type="ECO:0000313" key="2">
    <source>
        <dbReference type="EMBL" id="KKN40128.1"/>
    </source>
</evidence>
<dbReference type="AlphaFoldDB" id="A0A0F9TF75"/>
<reference evidence="2" key="1">
    <citation type="journal article" date="2015" name="Nature">
        <title>Complex archaea that bridge the gap between prokaryotes and eukaryotes.</title>
        <authorList>
            <person name="Spang A."/>
            <person name="Saw J.H."/>
            <person name="Jorgensen S.L."/>
            <person name="Zaremba-Niedzwiedzka K."/>
            <person name="Martijn J."/>
            <person name="Lind A.E."/>
            <person name="van Eijk R."/>
            <person name="Schleper C."/>
            <person name="Guy L."/>
            <person name="Ettema T.J."/>
        </authorList>
    </citation>
    <scope>NUCLEOTIDE SEQUENCE</scope>
</reference>
<name>A0A0F9TF75_9ZZZZ</name>
<accession>A0A0F9TF75</accession>
<gene>
    <name evidence="2" type="ORF">LCGC14_0736260</name>
</gene>
<protein>
    <submittedName>
        <fullName evidence="2">Uncharacterized protein</fullName>
    </submittedName>
</protein>
<sequence>VLKPEPWPPSLTHGLIRKAFGNSIEDIERDKIRAEAREMAEAGSGHVRKQLNGLQKNVRFFESVSGIHISSWSHESDIKDQAELLKVVMRDGLDGHRRRARSLAEQMERAGQDLRKALGDESP</sequence>
<dbReference type="EMBL" id="LAZR01001722">
    <property type="protein sequence ID" value="KKN40128.1"/>
    <property type="molecule type" value="Genomic_DNA"/>
</dbReference>
<feature type="region of interest" description="Disordered" evidence="1">
    <location>
        <begin position="97"/>
        <end position="123"/>
    </location>
</feature>
<feature type="non-terminal residue" evidence="2">
    <location>
        <position position="1"/>
    </location>
</feature>
<evidence type="ECO:0000256" key="1">
    <source>
        <dbReference type="SAM" id="MobiDB-lite"/>
    </source>
</evidence>